<sequence>MALRVIGLRIIGTACESIPTVTTGSSPSSVARVTPPSTWLIGPQGIPAADQGEPGCHGVEVPEQVECEAGEAGQLAGIGCVDPGGSVGVESAAEYLAEVADVSGGRGQFGAAGQNVFQAGVVLLRQGGGMTGEPAGHLPHRRRPGRRLGRSRTQGGDVGADHAVGDGSVLGNQFAVQSGDAGAPRGEASLAAAVATHESDVLDEVTERRLLTRNLRTVNALTDPTVLEPVIAGDRRCDRGLKGAGTVSPVGRLSMGEWGCRMDRREGAPQAVSRKG</sequence>
<gene>
    <name evidence="2" type="ORF">IHE70_43430</name>
</gene>
<dbReference type="RefSeq" id="WP_192365955.1">
    <property type="nucleotide sequence ID" value="NZ_CP119182.1"/>
</dbReference>
<comment type="caution">
    <text evidence="2">The sequence shown here is derived from an EMBL/GenBank/DDBJ whole genome shotgun (WGS) entry which is preliminary data.</text>
</comment>
<proteinExistence type="predicted"/>
<evidence type="ECO:0000313" key="2">
    <source>
        <dbReference type="EMBL" id="MBD9729910.1"/>
    </source>
</evidence>
<dbReference type="AlphaFoldDB" id="A0A927LDH2"/>
<protein>
    <submittedName>
        <fullName evidence="2">Uncharacterized protein</fullName>
    </submittedName>
</protein>
<dbReference type="EMBL" id="JACYXT010000033">
    <property type="protein sequence ID" value="MBD9729910.1"/>
    <property type="molecule type" value="Genomic_DNA"/>
</dbReference>
<organism evidence="2 3">
    <name type="scientific">Streptomyces caniscabiei</name>
    <dbReference type="NCBI Taxonomy" id="2746961"/>
    <lineage>
        <taxon>Bacteria</taxon>
        <taxon>Bacillati</taxon>
        <taxon>Actinomycetota</taxon>
        <taxon>Actinomycetes</taxon>
        <taxon>Kitasatosporales</taxon>
        <taxon>Streptomycetaceae</taxon>
        <taxon>Streptomyces</taxon>
    </lineage>
</organism>
<dbReference type="GeneID" id="79927860"/>
<dbReference type="Proteomes" id="UP000661025">
    <property type="component" value="Unassembled WGS sequence"/>
</dbReference>
<evidence type="ECO:0000256" key="1">
    <source>
        <dbReference type="SAM" id="MobiDB-lite"/>
    </source>
</evidence>
<accession>A0A927LDH2</accession>
<name>A0A927LDH2_9ACTN</name>
<reference evidence="2" key="1">
    <citation type="submission" date="2020-09" db="EMBL/GenBank/DDBJ databases">
        <title>Streptomyces canutascabiei sp. nov., which causes potato common scab and is distributed across the world.</title>
        <authorList>
            <person name="Nguyen H.P."/>
            <person name="Weisberg A.J."/>
            <person name="Chang J.H."/>
            <person name="Clarke C.R."/>
        </authorList>
    </citation>
    <scope>NUCLEOTIDE SEQUENCE</scope>
    <source>
        <strain evidence="2">ID-01-6.2a</strain>
    </source>
</reference>
<evidence type="ECO:0000313" key="3">
    <source>
        <dbReference type="Proteomes" id="UP000661025"/>
    </source>
</evidence>
<feature type="region of interest" description="Disordered" evidence="1">
    <location>
        <begin position="130"/>
        <end position="162"/>
    </location>
</feature>
<feature type="compositionally biased region" description="Basic residues" evidence="1">
    <location>
        <begin position="138"/>
        <end position="150"/>
    </location>
</feature>